<protein>
    <submittedName>
        <fullName evidence="2">Pilus assembly protein PilO</fullName>
    </submittedName>
</protein>
<dbReference type="GO" id="GO:0043107">
    <property type="term" value="P:type IV pilus-dependent motility"/>
    <property type="evidence" value="ECO:0007669"/>
    <property type="project" value="InterPro"/>
</dbReference>
<name>A0A0D7KB50_9BURK</name>
<dbReference type="InterPro" id="IPR007445">
    <property type="entry name" value="PilO"/>
</dbReference>
<reference evidence="2 3" key="1">
    <citation type="submission" date="2014-12" db="EMBL/GenBank/DDBJ databases">
        <title>Isolation of bacteria from lake water.</title>
        <authorList>
            <person name="Sheng K.-Y."/>
            <person name="Chin P.-S."/>
            <person name="Chan K.-G."/>
            <person name="Tan G.S."/>
        </authorList>
    </citation>
    <scope>NUCLEOTIDE SEQUENCE [LARGE SCALE GENOMIC DNA]</scope>
    <source>
        <strain evidence="2 3">KY4</strain>
    </source>
</reference>
<dbReference type="Gene3D" id="3.30.70.60">
    <property type="match status" value="1"/>
</dbReference>
<dbReference type="OrthoDB" id="9802133at2"/>
<keyword evidence="1" id="KW-1133">Transmembrane helix</keyword>
<keyword evidence="1" id="KW-0472">Membrane</keyword>
<keyword evidence="3" id="KW-1185">Reference proteome</keyword>
<dbReference type="PIRSF" id="PIRSF016482">
    <property type="entry name" value="PilO"/>
    <property type="match status" value="1"/>
</dbReference>
<sequence length="228" mass="25494">MTNKKSSSRLNLEDLQIYLQRQFGGLDAKDPSLWPVLPRVLLYVATSMIVAVVLWFVVLQDYVAELETERGTEVSLRADYQKKLLKAVSLEALKKQREQVQQYVLQLEKQLPSKAEMAALLSDINQAGLGRSLQFELFRPGQLVVRDYYAELPIALKVTGKYHDIGSFAADVAHLSRIVTLNDLSISGNPKDTNVLVLEGTARTFRYLDGEEIQAQRKAGSTKPGASK</sequence>
<dbReference type="AlphaFoldDB" id="A0A0D7KB50"/>
<dbReference type="EMBL" id="JXYQ01000019">
    <property type="protein sequence ID" value="KJA11209.1"/>
    <property type="molecule type" value="Genomic_DNA"/>
</dbReference>
<dbReference type="RefSeq" id="WP_044397020.1">
    <property type="nucleotide sequence ID" value="NZ_JXYQ01000019.1"/>
</dbReference>
<dbReference type="GO" id="GO:0043683">
    <property type="term" value="P:type IV pilus assembly"/>
    <property type="evidence" value="ECO:0007669"/>
    <property type="project" value="InterPro"/>
</dbReference>
<evidence type="ECO:0000313" key="2">
    <source>
        <dbReference type="EMBL" id="KJA11209.1"/>
    </source>
</evidence>
<dbReference type="Pfam" id="PF04350">
    <property type="entry name" value="PilO"/>
    <property type="match status" value="1"/>
</dbReference>
<proteinExistence type="predicted"/>
<accession>A0A0D7KB50</accession>
<comment type="caution">
    <text evidence="2">The sequence shown here is derived from an EMBL/GenBank/DDBJ whole genome shotgun (WGS) entry which is preliminary data.</text>
</comment>
<dbReference type="PATRIC" id="fig|80878.5.peg.784"/>
<dbReference type="InterPro" id="IPR014717">
    <property type="entry name" value="Transl_elong_EF1B/ribsomal_bS6"/>
</dbReference>
<keyword evidence="1" id="KW-0812">Transmembrane</keyword>
<organism evidence="2 3">
    <name type="scientific">Acidovorax temperans</name>
    <dbReference type="NCBI Taxonomy" id="80878"/>
    <lineage>
        <taxon>Bacteria</taxon>
        <taxon>Pseudomonadati</taxon>
        <taxon>Pseudomonadota</taxon>
        <taxon>Betaproteobacteria</taxon>
        <taxon>Burkholderiales</taxon>
        <taxon>Comamonadaceae</taxon>
        <taxon>Acidovorax</taxon>
    </lineage>
</organism>
<dbReference type="PANTHER" id="PTHR39555">
    <property type="entry name" value="FIMBRIAL ASSEMBLY PROTEIN PILO-LIKE PROTEIN-RELATED"/>
    <property type="match status" value="1"/>
</dbReference>
<evidence type="ECO:0000256" key="1">
    <source>
        <dbReference type="SAM" id="Phobius"/>
    </source>
</evidence>
<dbReference type="PANTHER" id="PTHR39555:SF1">
    <property type="entry name" value="TYPE IV PILUS INNER MEMBRANE COMPONENT PILO"/>
    <property type="match status" value="1"/>
</dbReference>
<dbReference type="Proteomes" id="UP000032566">
    <property type="component" value="Unassembled WGS sequence"/>
</dbReference>
<evidence type="ECO:0000313" key="3">
    <source>
        <dbReference type="Proteomes" id="UP000032566"/>
    </source>
</evidence>
<feature type="transmembrane region" description="Helical" evidence="1">
    <location>
        <begin position="40"/>
        <end position="59"/>
    </location>
</feature>
<dbReference type="STRING" id="80878.RP29_07280"/>
<gene>
    <name evidence="2" type="ORF">RP29_07280</name>
</gene>